<evidence type="ECO:0000259" key="3">
    <source>
        <dbReference type="Pfam" id="PF17390"/>
    </source>
</evidence>
<evidence type="ECO:0000313" key="4">
    <source>
        <dbReference type="EMBL" id="WPG99920.1"/>
    </source>
</evidence>
<dbReference type="Proteomes" id="UP001303373">
    <property type="component" value="Chromosome 3"/>
</dbReference>
<dbReference type="PANTHER" id="PTHR34987">
    <property type="entry name" value="C, PUTATIVE (AFU_ORTHOLOGUE AFUA_3G02880)-RELATED"/>
    <property type="match status" value="1"/>
</dbReference>
<dbReference type="PANTHER" id="PTHR34987:SF5">
    <property type="entry name" value="ALPHA-RHAMNOSIDASE"/>
    <property type="match status" value="1"/>
</dbReference>
<dbReference type="InterPro" id="IPR035396">
    <property type="entry name" value="Bac_rhamnosid6H"/>
</dbReference>
<evidence type="ECO:0000259" key="2">
    <source>
        <dbReference type="Pfam" id="PF17389"/>
    </source>
</evidence>
<dbReference type="Pfam" id="PF17390">
    <property type="entry name" value="Bac_rhamnosid_C"/>
    <property type="match status" value="1"/>
</dbReference>
<protein>
    <submittedName>
        <fullName evidence="4">Glycoside hydrolase family 78 protein</fullName>
    </submittedName>
</protein>
<dbReference type="InterPro" id="IPR008928">
    <property type="entry name" value="6-hairpin_glycosidase_sf"/>
</dbReference>
<dbReference type="GO" id="GO:0016787">
    <property type="term" value="F:hydrolase activity"/>
    <property type="evidence" value="ECO:0007669"/>
    <property type="project" value="UniProtKB-KW"/>
</dbReference>
<evidence type="ECO:0000256" key="1">
    <source>
        <dbReference type="SAM" id="SignalP"/>
    </source>
</evidence>
<feature type="chain" id="PRO_5042930603" evidence="1">
    <location>
        <begin position="18"/>
        <end position="696"/>
    </location>
</feature>
<dbReference type="EMBL" id="CP138582">
    <property type="protein sequence ID" value="WPG99920.1"/>
    <property type="molecule type" value="Genomic_DNA"/>
</dbReference>
<feature type="domain" description="Alpha-L-rhamnosidase six-hairpin glycosidase" evidence="2">
    <location>
        <begin position="252"/>
        <end position="445"/>
    </location>
</feature>
<dbReference type="AlphaFoldDB" id="A0AAQ3M4V3"/>
<proteinExistence type="predicted"/>
<dbReference type="InterPro" id="IPR012341">
    <property type="entry name" value="6hp_glycosidase-like_sf"/>
</dbReference>
<name>A0AAQ3M4V3_9PEZI</name>
<dbReference type="Pfam" id="PF17389">
    <property type="entry name" value="Bac_rhamnosid6H"/>
    <property type="match status" value="1"/>
</dbReference>
<dbReference type="InterPro" id="IPR035398">
    <property type="entry name" value="Bac_rhamnosid_C"/>
</dbReference>
<dbReference type="Gene3D" id="1.50.10.10">
    <property type="match status" value="1"/>
</dbReference>
<reference evidence="4 5" key="1">
    <citation type="submission" date="2023-11" db="EMBL/GenBank/DDBJ databases">
        <title>An acidophilic fungus is an integral part of prey digestion in a carnivorous sundew plant.</title>
        <authorList>
            <person name="Tsai I.J."/>
        </authorList>
    </citation>
    <scope>NUCLEOTIDE SEQUENCE [LARGE SCALE GENOMIC DNA]</scope>
    <source>
        <strain evidence="4">169a</strain>
    </source>
</reference>
<dbReference type="SUPFAM" id="SSF48208">
    <property type="entry name" value="Six-hairpin glycosidases"/>
    <property type="match status" value="1"/>
</dbReference>
<dbReference type="GO" id="GO:0005975">
    <property type="term" value="P:carbohydrate metabolic process"/>
    <property type="evidence" value="ECO:0007669"/>
    <property type="project" value="InterPro"/>
</dbReference>
<accession>A0AAQ3M4V3</accession>
<feature type="domain" description="Alpha-L-rhamnosidase C-terminal" evidence="3">
    <location>
        <begin position="575"/>
        <end position="639"/>
    </location>
</feature>
<dbReference type="Gene3D" id="2.60.420.10">
    <property type="entry name" value="Maltose phosphorylase, domain 3"/>
    <property type="match status" value="1"/>
</dbReference>
<organism evidence="4 5">
    <name type="scientific">Acrodontium crateriforme</name>
    <dbReference type="NCBI Taxonomy" id="150365"/>
    <lineage>
        <taxon>Eukaryota</taxon>
        <taxon>Fungi</taxon>
        <taxon>Dikarya</taxon>
        <taxon>Ascomycota</taxon>
        <taxon>Pezizomycotina</taxon>
        <taxon>Dothideomycetes</taxon>
        <taxon>Dothideomycetidae</taxon>
        <taxon>Mycosphaerellales</taxon>
        <taxon>Teratosphaeriaceae</taxon>
        <taxon>Acrodontium</taxon>
    </lineage>
</organism>
<evidence type="ECO:0000313" key="5">
    <source>
        <dbReference type="Proteomes" id="UP001303373"/>
    </source>
</evidence>
<gene>
    <name evidence="4" type="ORF">R9X50_00274100</name>
</gene>
<keyword evidence="5" id="KW-1185">Reference proteome</keyword>
<sequence>MFPRLLVFGLLTSSARANTAQGQCWRDTTCTGPRSASFPGPWESNNFSPASRTVSPIRVLDRNHNHVSSWPSVVDLSGNGSMHIFDFGREVGGVLTVGYTACGSGSLGLSFSEASNFTGFSSDESNGGSRPDGSLSIQVDSSNCGTKLSYTTPDARQRGGFRYLTIYTISNSTAININVTAISLNISFQPTWADLRAYQGYFHSSDELLNRIWYAGAYTIQTTTIPSNTGREFPPVSGGWMNDAQLGSTAPAVIVDGAKRDRAIWAGDLGIATRSALVSIGDMESVKYALQVQYQYQENTGELPMVGPPINFYTSDTYHMATLIGTFDYVLFSGDEEFLNTNWAKYQKALSFVIAKIDKTGMMNITGTLTWGRTARSDGHTTDGNMLLYRSLVTGAIMAQWRGDTITSYQYGSLAESVKTAVNKYNWDSTKGAFKNSDQDNSVYPEDGNSMALYYNGTSPSQAKAASSYLKTNWGPVGAVTPELPDNVVPYVESFEVKAHLAARQAKRSLDLMRLSWGWYLNNPYGTQSTCLEGYRSDGSFKYQDSGYNKGGAYISHSHGWSTGPTDALTSYIVGLQLTAPGGKTWVVEPQFGDLKFAQAGFTTPIGKFSSGWALTTSGYKVTINTPAHTSGLVVVPFPQGGNRPCSVLLNGRQVPYRRETGPDVITFKIEGGKHTVEVSKEVTIETTGEELTPTH</sequence>
<keyword evidence="4" id="KW-0378">Hydrolase</keyword>
<keyword evidence="1" id="KW-0732">Signal</keyword>
<feature type="signal peptide" evidence="1">
    <location>
        <begin position="1"/>
        <end position="17"/>
    </location>
</feature>